<name>A0A0E9R8I7_ANGAN</name>
<organism evidence="1">
    <name type="scientific">Anguilla anguilla</name>
    <name type="common">European freshwater eel</name>
    <name type="synonym">Muraena anguilla</name>
    <dbReference type="NCBI Taxonomy" id="7936"/>
    <lineage>
        <taxon>Eukaryota</taxon>
        <taxon>Metazoa</taxon>
        <taxon>Chordata</taxon>
        <taxon>Craniata</taxon>
        <taxon>Vertebrata</taxon>
        <taxon>Euteleostomi</taxon>
        <taxon>Actinopterygii</taxon>
        <taxon>Neopterygii</taxon>
        <taxon>Teleostei</taxon>
        <taxon>Anguilliformes</taxon>
        <taxon>Anguillidae</taxon>
        <taxon>Anguilla</taxon>
    </lineage>
</organism>
<accession>A0A0E9R8I7</accession>
<dbReference type="AlphaFoldDB" id="A0A0E9R8I7"/>
<sequence>MLVRMTGTKALTSRLKLAQKSWLSKTSFLTLSS</sequence>
<protein>
    <submittedName>
        <fullName evidence="1">Uncharacterized protein</fullName>
    </submittedName>
</protein>
<proteinExistence type="predicted"/>
<evidence type="ECO:0000313" key="1">
    <source>
        <dbReference type="EMBL" id="JAH25102.1"/>
    </source>
</evidence>
<reference evidence="1" key="2">
    <citation type="journal article" date="2015" name="Fish Shellfish Immunol.">
        <title>Early steps in the European eel (Anguilla anguilla)-Vibrio vulnificus interaction in the gills: Role of the RtxA13 toxin.</title>
        <authorList>
            <person name="Callol A."/>
            <person name="Pajuelo D."/>
            <person name="Ebbesson L."/>
            <person name="Teles M."/>
            <person name="MacKenzie S."/>
            <person name="Amaro C."/>
        </authorList>
    </citation>
    <scope>NUCLEOTIDE SEQUENCE</scope>
</reference>
<reference evidence="1" key="1">
    <citation type="submission" date="2014-11" db="EMBL/GenBank/DDBJ databases">
        <authorList>
            <person name="Amaro Gonzalez C."/>
        </authorList>
    </citation>
    <scope>NUCLEOTIDE SEQUENCE</scope>
</reference>
<dbReference type="EMBL" id="GBXM01083475">
    <property type="protein sequence ID" value="JAH25102.1"/>
    <property type="molecule type" value="Transcribed_RNA"/>
</dbReference>